<evidence type="ECO:0000313" key="3">
    <source>
        <dbReference type="Proteomes" id="UP000182235"/>
    </source>
</evidence>
<sequence length="503" mass="55615">MPRLPPSLIRHAYSIHPLLSSLLRECRDLPSAQNELRWLREHALTECQRHYSEGWRGWDRGSRPMVQKRCNNGNIRCKLRWKLRLQEMVQQRARGIPLQYILGDQPFGGLDILCRKGVLIPRPETESYTTRVANLLLSRFAPKKHDSKHEHGKHRRLPALRILDLCTGAGCIPLLLHSLLAPTFPRLQIRGVDISTPALKLARENLEHNIKLGNLSERARNDISFVSGDVLSGQLGAGAGGSLKIPGRSQEDEEETLERIFPHFTTTSVGVNHSSSSAKSFPPQEHSGNNTVGDPLPTSQKLELETDTDGNMITVLVSNPPYISPTQFINGTTARSVRKYEPRLALVPPLPAITHQRKTEMETEAEAETETDTPAAAAAATDTTDASTPTCSWPRRINTNEVAAATRQEDMFYPHILTMGLFQVDADLVVLECGDKGQAERVAEMARGVYGRLAAVDVWRCDGHGDAGCGFGLGPEDGDDGGARAVIVKRGYFLDNSKIRNIC</sequence>
<dbReference type="Gene3D" id="3.40.50.150">
    <property type="entry name" value="Vaccinia Virus protein VP39"/>
    <property type="match status" value="1"/>
</dbReference>
<name>A0A1J9P4T2_9EURO</name>
<dbReference type="OrthoDB" id="269872at2759"/>
<protein>
    <submittedName>
        <fullName evidence="2">Uncharacterized protein</fullName>
    </submittedName>
</protein>
<feature type="compositionally biased region" description="Polar residues" evidence="1">
    <location>
        <begin position="286"/>
        <end position="301"/>
    </location>
</feature>
<accession>A0A1J9P4T2</accession>
<feature type="compositionally biased region" description="Polar residues" evidence="1">
    <location>
        <begin position="268"/>
        <end position="279"/>
    </location>
</feature>
<feature type="compositionally biased region" description="Acidic residues" evidence="1">
    <location>
        <begin position="362"/>
        <end position="371"/>
    </location>
</feature>
<dbReference type="STRING" id="1447872.A0A1J9P4T2"/>
<evidence type="ECO:0000256" key="1">
    <source>
        <dbReference type="SAM" id="MobiDB-lite"/>
    </source>
</evidence>
<comment type="caution">
    <text evidence="2">The sequence shown here is derived from an EMBL/GenBank/DDBJ whole genome shotgun (WGS) entry which is preliminary data.</text>
</comment>
<feature type="region of interest" description="Disordered" evidence="1">
    <location>
        <begin position="268"/>
        <end position="302"/>
    </location>
</feature>
<feature type="compositionally biased region" description="Low complexity" evidence="1">
    <location>
        <begin position="372"/>
        <end position="390"/>
    </location>
</feature>
<dbReference type="AlphaFoldDB" id="A0A1J9P4T2"/>
<dbReference type="SUPFAM" id="SSF53335">
    <property type="entry name" value="S-adenosyl-L-methionine-dependent methyltransferases"/>
    <property type="match status" value="1"/>
</dbReference>
<dbReference type="EMBL" id="LGRN01000503">
    <property type="protein sequence ID" value="OJD11721.1"/>
    <property type="molecule type" value="Genomic_DNA"/>
</dbReference>
<evidence type="ECO:0000313" key="2">
    <source>
        <dbReference type="EMBL" id="OJD11721.1"/>
    </source>
</evidence>
<dbReference type="PANTHER" id="PTHR18895:SF74">
    <property type="entry name" value="MTRF1L RELEASE FACTOR GLUTAMINE METHYLTRANSFERASE"/>
    <property type="match status" value="1"/>
</dbReference>
<keyword evidence="3" id="KW-1185">Reference proteome</keyword>
<gene>
    <name evidence="2" type="ORF">AJ78_07557</name>
</gene>
<feature type="region of interest" description="Disordered" evidence="1">
    <location>
        <begin position="359"/>
        <end position="394"/>
    </location>
</feature>
<dbReference type="Gene3D" id="1.10.8.10">
    <property type="entry name" value="DNA helicase RuvA subunit, C-terminal domain"/>
    <property type="match status" value="1"/>
</dbReference>
<dbReference type="GO" id="GO:0005739">
    <property type="term" value="C:mitochondrion"/>
    <property type="evidence" value="ECO:0007669"/>
    <property type="project" value="TreeGrafter"/>
</dbReference>
<reference evidence="2 3" key="1">
    <citation type="submission" date="2015-07" db="EMBL/GenBank/DDBJ databases">
        <title>Emmonsia species relationships and genome sequence.</title>
        <authorList>
            <consortium name="The Broad Institute Genomics Platform"/>
            <person name="Cuomo C.A."/>
            <person name="Munoz J.F."/>
            <person name="Imamovic A."/>
            <person name="Priest M.E."/>
            <person name="Young S."/>
            <person name="Clay O.K."/>
            <person name="McEwen J.G."/>
        </authorList>
    </citation>
    <scope>NUCLEOTIDE SEQUENCE [LARGE SCALE GENOMIC DNA]</scope>
    <source>
        <strain evidence="2 3">UAMH 9510</strain>
    </source>
</reference>
<dbReference type="PANTHER" id="PTHR18895">
    <property type="entry name" value="HEMK METHYLTRANSFERASE"/>
    <property type="match status" value="1"/>
</dbReference>
<proteinExistence type="predicted"/>
<dbReference type="InterPro" id="IPR029063">
    <property type="entry name" value="SAM-dependent_MTases_sf"/>
</dbReference>
<dbReference type="VEuPathDB" id="FungiDB:AJ78_07557"/>
<organism evidence="2 3">
    <name type="scientific">Emergomyces pasteurianus Ep9510</name>
    <dbReference type="NCBI Taxonomy" id="1447872"/>
    <lineage>
        <taxon>Eukaryota</taxon>
        <taxon>Fungi</taxon>
        <taxon>Dikarya</taxon>
        <taxon>Ascomycota</taxon>
        <taxon>Pezizomycotina</taxon>
        <taxon>Eurotiomycetes</taxon>
        <taxon>Eurotiomycetidae</taxon>
        <taxon>Onygenales</taxon>
        <taxon>Ajellomycetaceae</taxon>
        <taxon>Emergomyces</taxon>
    </lineage>
</organism>
<dbReference type="Proteomes" id="UP000182235">
    <property type="component" value="Unassembled WGS sequence"/>
</dbReference>
<dbReference type="CDD" id="cd02440">
    <property type="entry name" value="AdoMet_MTases"/>
    <property type="match status" value="1"/>
</dbReference>
<dbReference type="InterPro" id="IPR050320">
    <property type="entry name" value="N5-glutamine_MTase"/>
</dbReference>